<accession>X1PRT5</accession>
<dbReference type="EMBL" id="BARV01037035">
    <property type="protein sequence ID" value="GAI58523.1"/>
    <property type="molecule type" value="Genomic_DNA"/>
</dbReference>
<protein>
    <submittedName>
        <fullName evidence="1">Uncharacterized protein</fullName>
    </submittedName>
</protein>
<reference evidence="1" key="1">
    <citation type="journal article" date="2014" name="Front. Microbiol.">
        <title>High frequency of phylogenetically diverse reductive dehalogenase-homologous genes in deep subseafloor sedimentary metagenomes.</title>
        <authorList>
            <person name="Kawai M."/>
            <person name="Futagami T."/>
            <person name="Toyoda A."/>
            <person name="Takaki Y."/>
            <person name="Nishi S."/>
            <person name="Hori S."/>
            <person name="Arai W."/>
            <person name="Tsubouchi T."/>
            <person name="Morono Y."/>
            <person name="Uchiyama I."/>
            <person name="Ito T."/>
            <person name="Fujiyama A."/>
            <person name="Inagaki F."/>
            <person name="Takami H."/>
        </authorList>
    </citation>
    <scope>NUCLEOTIDE SEQUENCE</scope>
    <source>
        <strain evidence="1">Expedition CK06-06</strain>
    </source>
</reference>
<gene>
    <name evidence="1" type="ORF">S06H3_57383</name>
</gene>
<feature type="non-terminal residue" evidence="1">
    <location>
        <position position="1"/>
    </location>
</feature>
<sequence>AAKKYHLTRLGLIRLALVEWLHQKAALEFGEKERKKEAIEERIKGLRKIQKLQDKLSQGKIKKKG</sequence>
<proteinExistence type="predicted"/>
<dbReference type="AlphaFoldDB" id="X1PRT5"/>
<evidence type="ECO:0000313" key="1">
    <source>
        <dbReference type="EMBL" id="GAI58523.1"/>
    </source>
</evidence>
<organism evidence="1">
    <name type="scientific">marine sediment metagenome</name>
    <dbReference type="NCBI Taxonomy" id="412755"/>
    <lineage>
        <taxon>unclassified sequences</taxon>
        <taxon>metagenomes</taxon>
        <taxon>ecological metagenomes</taxon>
    </lineage>
</organism>
<comment type="caution">
    <text evidence="1">The sequence shown here is derived from an EMBL/GenBank/DDBJ whole genome shotgun (WGS) entry which is preliminary data.</text>
</comment>
<name>X1PRT5_9ZZZZ</name>